<name>A0A016XLH1_9BURK</name>
<evidence type="ECO:0000313" key="3">
    <source>
        <dbReference type="Proteomes" id="UP000023268"/>
    </source>
</evidence>
<proteinExistence type="predicted"/>
<dbReference type="PANTHER" id="PTHR43236">
    <property type="entry name" value="ANTITOXIN HIGA1"/>
    <property type="match status" value="1"/>
</dbReference>
<dbReference type="PANTHER" id="PTHR43236:SF1">
    <property type="entry name" value="BLL7220 PROTEIN"/>
    <property type="match status" value="1"/>
</dbReference>
<protein>
    <recommendedName>
        <fullName evidence="1">IrrE N-terminal-like domain-containing protein</fullName>
    </recommendedName>
</protein>
<dbReference type="AlphaFoldDB" id="A0A016XLH1"/>
<dbReference type="Gene3D" id="1.10.10.2910">
    <property type="match status" value="1"/>
</dbReference>
<gene>
    <name evidence="2" type="ORF">AZ34_02325</name>
</gene>
<evidence type="ECO:0000259" key="1">
    <source>
        <dbReference type="Pfam" id="PF06114"/>
    </source>
</evidence>
<feature type="domain" description="IrrE N-terminal-like" evidence="1">
    <location>
        <begin position="72"/>
        <end position="172"/>
    </location>
</feature>
<reference evidence="2 3" key="1">
    <citation type="submission" date="2014-02" db="EMBL/GenBank/DDBJ databases">
        <title>Draft Genome of Hylemonella gracilis isolated from the Niagara River.</title>
        <authorList>
            <person name="Pawlowski D.R."/>
            <person name="Koudelka G.B."/>
        </authorList>
    </citation>
    <scope>NUCLEOTIDE SEQUENCE [LARGE SCALE GENOMIC DNA]</scope>
    <source>
        <strain evidence="2 3">Niagara R</strain>
    </source>
</reference>
<dbReference type="Pfam" id="PF06114">
    <property type="entry name" value="Peptidase_M78"/>
    <property type="match status" value="1"/>
</dbReference>
<dbReference type="eggNOG" id="COG2856">
    <property type="taxonomic scope" value="Bacteria"/>
</dbReference>
<accession>A0A016XLH1</accession>
<dbReference type="InterPro" id="IPR052345">
    <property type="entry name" value="Rad_response_metalloprotease"/>
</dbReference>
<dbReference type="InterPro" id="IPR010359">
    <property type="entry name" value="IrrE_HExxH"/>
</dbReference>
<evidence type="ECO:0000313" key="2">
    <source>
        <dbReference type="EMBL" id="EYC52755.1"/>
    </source>
</evidence>
<comment type="caution">
    <text evidence="2">The sequence shown here is derived from an EMBL/GenBank/DDBJ whole genome shotgun (WGS) entry which is preliminary data.</text>
</comment>
<sequence>MPGEMLKLDLIELADLVHPEKLVDEIIKQNPGIPTPIPVEEIARLAGITKIQPLTSDGFEGTLIANAEKSDGEIFYNSTRPRSRQRFTIGHELGHFLLPWHRQTTFQCTTEDISARTNNDWEIQANQFSAELLLPRLLICQRLQKYGSPEMSHIQKLAEDFETSIEATARRFVELSEYPCAVVFSKDNFVRYNVKSEYFEEQLSVWKGDILPNPSMSRQATSNPDEWHEIEAYWWLKERKGHDFPESVYEQTLCQEIGYKVTLLTYE</sequence>
<dbReference type="STRING" id="1458275.AZ34_02325"/>
<dbReference type="Proteomes" id="UP000023268">
    <property type="component" value="Unassembled WGS sequence"/>
</dbReference>
<dbReference type="EMBL" id="JEMG01000001">
    <property type="protein sequence ID" value="EYC52755.1"/>
    <property type="molecule type" value="Genomic_DNA"/>
</dbReference>
<organism evidence="2 3">
    <name type="scientific">Hylemonella gracilis str. Niagara R</name>
    <dbReference type="NCBI Taxonomy" id="1458275"/>
    <lineage>
        <taxon>Bacteria</taxon>
        <taxon>Pseudomonadati</taxon>
        <taxon>Pseudomonadota</taxon>
        <taxon>Betaproteobacteria</taxon>
        <taxon>Burkholderiales</taxon>
        <taxon>Comamonadaceae</taxon>
        <taxon>Hylemonella</taxon>
    </lineage>
</organism>